<evidence type="ECO:0000313" key="3">
    <source>
        <dbReference type="Proteomes" id="UP000516422"/>
    </source>
</evidence>
<evidence type="ECO:0000256" key="1">
    <source>
        <dbReference type="SAM" id="MobiDB-lite"/>
    </source>
</evidence>
<reference evidence="2 3" key="1">
    <citation type="submission" date="2020-04" db="EMBL/GenBank/DDBJ databases">
        <title>Characterization and engineering of Streptomyces griseofuscus DSM40191 as a potential heterologous host for expression of BGCs.</title>
        <authorList>
            <person name="Gren T."/>
            <person name="Whitford C.M."/>
            <person name="Mohite O.S."/>
            <person name="Joergensen T.S."/>
            <person name="Nielsen J.B."/>
            <person name="Lee S.Y."/>
            <person name="Weber T."/>
        </authorList>
    </citation>
    <scope>NUCLEOTIDE SEQUENCE [LARGE SCALE GENOMIC DNA]</scope>
    <source>
        <strain evidence="2 3">DSM 40191</strain>
    </source>
</reference>
<dbReference type="KEGG" id="sgf:HEP81_00130"/>
<feature type="region of interest" description="Disordered" evidence="1">
    <location>
        <begin position="65"/>
        <end position="99"/>
    </location>
</feature>
<dbReference type="Proteomes" id="UP000516422">
    <property type="component" value="Chromosome"/>
</dbReference>
<protein>
    <submittedName>
        <fullName evidence="2">Uncharacterized protein</fullName>
    </submittedName>
</protein>
<sequence length="279" mass="29783">MCSGLRGGELLESKPSSGGGWPSVPAGSGLRRSRALWIRPMWLNACGKLPSRRCWTGSYSSARSARSLRRARRRSNKARASSRRPVRARPSTSQRAQEESALVAGQVVHPGGLTAGPVAVHDPVVRGELTTYGVHRAEDARLVGRWEAGARDEQRGSVQFLRAIGPCEGVAHRGEALVTNLPVDRRPQFDQRGHVHVERAGFGQADGAVDRHPGHHLGVDEVPPGPADLPDALVGLLPAPRQALDEPLVQDRGGGAVGDTALVSSQGLLPDRGRPGFIR</sequence>
<dbReference type="AlphaFoldDB" id="A0A7H1PQY7"/>
<organism evidence="2 3">
    <name type="scientific">Streptomyces griseofuscus</name>
    <dbReference type="NCBI Taxonomy" id="146922"/>
    <lineage>
        <taxon>Bacteria</taxon>
        <taxon>Bacillati</taxon>
        <taxon>Actinomycetota</taxon>
        <taxon>Actinomycetes</taxon>
        <taxon>Kitasatosporales</taxon>
        <taxon>Streptomycetaceae</taxon>
        <taxon>Streptomyces</taxon>
    </lineage>
</organism>
<feature type="region of interest" description="Disordered" evidence="1">
    <location>
        <begin position="1"/>
        <end position="28"/>
    </location>
</feature>
<proteinExistence type="predicted"/>
<evidence type="ECO:0000313" key="2">
    <source>
        <dbReference type="EMBL" id="QNT90467.1"/>
    </source>
</evidence>
<dbReference type="EMBL" id="CP051006">
    <property type="protein sequence ID" value="QNT90467.1"/>
    <property type="molecule type" value="Genomic_DNA"/>
</dbReference>
<accession>A0A7H1PQY7</accession>
<gene>
    <name evidence="2" type="ORF">HEP81_00130</name>
</gene>
<name>A0A7H1PQY7_9ACTN</name>
<feature type="compositionally biased region" description="Basic residues" evidence="1">
    <location>
        <begin position="66"/>
        <end position="87"/>
    </location>
</feature>